<dbReference type="Proteomes" id="UP000519225">
    <property type="component" value="Unassembled WGS sequence"/>
</dbReference>
<keyword evidence="5" id="KW-1185">Reference proteome</keyword>
<dbReference type="AlphaFoldDB" id="A0A7L3CQ37"/>
<evidence type="ECO:0000256" key="2">
    <source>
        <dbReference type="SAM" id="Phobius"/>
    </source>
</evidence>
<gene>
    <name evidence="4" type="primary">Dock10_2</name>
    <name evidence="4" type="ORF">PLUSOC_R14878</name>
</gene>
<dbReference type="InterPro" id="IPR027357">
    <property type="entry name" value="DOCKER_dom"/>
</dbReference>
<dbReference type="InterPro" id="IPR043162">
    <property type="entry name" value="DOCK_C_lobe_C"/>
</dbReference>
<comment type="caution">
    <text evidence="4">The sequence shown here is derived from an EMBL/GenBank/DDBJ whole genome shotgun (WGS) entry which is preliminary data.</text>
</comment>
<evidence type="ECO:0000313" key="4">
    <source>
        <dbReference type="EMBL" id="NXT45545.1"/>
    </source>
</evidence>
<keyword evidence="2" id="KW-1133">Transmembrane helix</keyword>
<dbReference type="GO" id="GO:0060997">
    <property type="term" value="P:dendritic spine morphogenesis"/>
    <property type="evidence" value="ECO:0007669"/>
    <property type="project" value="TreeGrafter"/>
</dbReference>
<keyword evidence="2" id="KW-0812">Transmembrane</keyword>
<organism evidence="4 5">
    <name type="scientific">Pluvianellus socialis</name>
    <name type="common">Magellanic plover</name>
    <dbReference type="NCBI Taxonomy" id="227228"/>
    <lineage>
        <taxon>Eukaryota</taxon>
        <taxon>Metazoa</taxon>
        <taxon>Chordata</taxon>
        <taxon>Craniata</taxon>
        <taxon>Vertebrata</taxon>
        <taxon>Euteleostomi</taxon>
        <taxon>Archelosauria</taxon>
        <taxon>Archosauria</taxon>
        <taxon>Dinosauria</taxon>
        <taxon>Saurischia</taxon>
        <taxon>Theropoda</taxon>
        <taxon>Coelurosauria</taxon>
        <taxon>Aves</taxon>
        <taxon>Neognathae</taxon>
        <taxon>Neoaves</taxon>
        <taxon>Charadriiformes</taxon>
        <taxon>Charadriidae</taxon>
        <taxon>Pluvianellus</taxon>
    </lineage>
</organism>
<dbReference type="GO" id="GO:0005085">
    <property type="term" value="F:guanyl-nucleotide exchange factor activity"/>
    <property type="evidence" value="ECO:0007669"/>
    <property type="project" value="InterPro"/>
</dbReference>
<feature type="non-terminal residue" evidence="4">
    <location>
        <position position="234"/>
    </location>
</feature>
<name>A0A7L3CQ37_PLUSO</name>
<comment type="similarity">
    <text evidence="1">Belongs to the DOCK family.</text>
</comment>
<feature type="transmembrane region" description="Helical" evidence="2">
    <location>
        <begin position="174"/>
        <end position="193"/>
    </location>
</feature>
<evidence type="ECO:0000313" key="5">
    <source>
        <dbReference type="Proteomes" id="UP000519225"/>
    </source>
</evidence>
<dbReference type="Gene3D" id="1.20.58.740">
    <property type="match status" value="1"/>
</dbReference>
<feature type="domain" description="DOCKER" evidence="3">
    <location>
        <begin position="1"/>
        <end position="234"/>
    </location>
</feature>
<keyword evidence="2" id="KW-0472">Membrane</keyword>
<evidence type="ECO:0000259" key="3">
    <source>
        <dbReference type="PROSITE" id="PS51651"/>
    </source>
</evidence>
<dbReference type="GO" id="GO:0030334">
    <property type="term" value="P:regulation of cell migration"/>
    <property type="evidence" value="ECO:0007669"/>
    <property type="project" value="TreeGrafter"/>
</dbReference>
<sequence length="234" mass="27298">MKLYADKFGIDNVKIIQDSNKVNPKDLDPKYAYIQVTYVTPFFEEKEAEDRKTDFEMHHNINRFVFETPFTLSGKKHGGVEEQCKRRTILTTSHLFPYVKKRIQVISQTSTELNPIEVAIDEMSKKVSELNQLCTMEEVDMIRLQLKLQGSVSVKVMTIWKSLVRQRNFRHQTIQISLTVACFFFFFLFFFFYEKIAYKEDSAKHQGMERTYSRVIHRASSSVPAATTPANPDA</sequence>
<dbReference type="InterPro" id="IPR026791">
    <property type="entry name" value="DOCK"/>
</dbReference>
<reference evidence="4 5" key="1">
    <citation type="submission" date="2019-09" db="EMBL/GenBank/DDBJ databases">
        <title>Bird 10,000 Genomes (B10K) Project - Family phase.</title>
        <authorList>
            <person name="Zhang G."/>
        </authorList>
    </citation>
    <scope>NUCLEOTIDE SEQUENCE [LARGE SCALE GENOMIC DNA]</scope>
    <source>
        <strain evidence="4">B10K-DU-012-14</strain>
        <tissue evidence="4">Blood</tissue>
    </source>
</reference>
<dbReference type="PANTHER" id="PTHR23317">
    <property type="entry name" value="DEDICATOR OF CYTOKINESIS DOCK"/>
    <property type="match status" value="1"/>
</dbReference>
<proteinExistence type="inferred from homology"/>
<protein>
    <submittedName>
        <fullName evidence="4">DOC10 protein</fullName>
    </submittedName>
</protein>
<dbReference type="InterPro" id="IPR046770">
    <property type="entry name" value="DOCKER_Lobe_B"/>
</dbReference>
<evidence type="ECO:0000256" key="1">
    <source>
        <dbReference type="PROSITE-ProRule" id="PRU00984"/>
    </source>
</evidence>
<feature type="non-terminal residue" evidence="4">
    <location>
        <position position="1"/>
    </location>
</feature>
<dbReference type="GO" id="GO:0007264">
    <property type="term" value="P:small GTPase-mediated signal transduction"/>
    <property type="evidence" value="ECO:0007669"/>
    <property type="project" value="InterPro"/>
</dbReference>
<accession>A0A7L3CQ37</accession>
<dbReference type="PANTHER" id="PTHR23317:SF71">
    <property type="entry name" value="DEDICATOR OF CYTOKINESIS PROTEIN 10"/>
    <property type="match status" value="1"/>
</dbReference>
<dbReference type="PROSITE" id="PS51651">
    <property type="entry name" value="DOCKER"/>
    <property type="match status" value="1"/>
</dbReference>
<dbReference type="Pfam" id="PF20422">
    <property type="entry name" value="DHR-2_Lobe_B"/>
    <property type="match status" value="1"/>
</dbReference>
<dbReference type="EMBL" id="VZTS01000221">
    <property type="protein sequence ID" value="NXT45545.1"/>
    <property type="molecule type" value="Genomic_DNA"/>
</dbReference>